<feature type="domain" description="Phage-Barnase-EndoU-ColicinE5/D-RelE like nuclease 4" evidence="1">
    <location>
        <begin position="23"/>
        <end position="91"/>
    </location>
</feature>
<organism evidence="2 3">
    <name type="scientific">Lactobacillus crispatus</name>
    <dbReference type="NCBI Taxonomy" id="47770"/>
    <lineage>
        <taxon>Bacteria</taxon>
        <taxon>Bacillati</taxon>
        <taxon>Bacillota</taxon>
        <taxon>Bacilli</taxon>
        <taxon>Lactobacillales</taxon>
        <taxon>Lactobacillaceae</taxon>
        <taxon>Lactobacillus</taxon>
    </lineage>
</organism>
<evidence type="ECO:0000313" key="3">
    <source>
        <dbReference type="Proteomes" id="UP000295195"/>
    </source>
</evidence>
<comment type="caution">
    <text evidence="2">The sequence shown here is derived from an EMBL/GenBank/DDBJ whole genome shotgun (WGS) entry which is preliminary data.</text>
</comment>
<dbReference type="EMBL" id="NKLP01000167">
    <property type="protein sequence ID" value="TDN29901.1"/>
    <property type="molecule type" value="Genomic_DNA"/>
</dbReference>
<accession>A0A4R6CSC0</accession>
<reference evidence="2 3" key="1">
    <citation type="submission" date="2017-06" db="EMBL/GenBank/DDBJ databases">
        <authorList>
            <person name="Swanenburg J."/>
            <person name="Kort R."/>
        </authorList>
    </citation>
    <scope>NUCLEOTIDE SEQUENCE [LARGE SCALE GENOMIC DNA]</scope>
    <source>
        <strain evidence="2 3">RL05</strain>
    </source>
</reference>
<dbReference type="Proteomes" id="UP000295195">
    <property type="component" value="Unassembled WGS sequence"/>
</dbReference>
<sequence>MNYKLFKSVNLKELGQLRRYISIIYNSADFYDKHFVNKTIIYTTKNNKIELTARRDNFMHLCGISYIEGPRKFFNDALDRKVQLKKFLLKKMALLFRNYKF</sequence>
<proteinExistence type="predicted"/>
<dbReference type="AlphaFoldDB" id="A0A4R6CSC0"/>
<evidence type="ECO:0000259" key="1">
    <source>
        <dbReference type="Pfam" id="PF18813"/>
    </source>
</evidence>
<gene>
    <name evidence="2" type="ORF">CEE75_09255</name>
</gene>
<evidence type="ECO:0000313" key="2">
    <source>
        <dbReference type="EMBL" id="TDN29901.1"/>
    </source>
</evidence>
<protein>
    <recommendedName>
        <fullName evidence="1">Phage-Barnase-EndoU-ColicinE5/D-RelE like nuclease 4 domain-containing protein</fullName>
    </recommendedName>
</protein>
<dbReference type="Pfam" id="PF18813">
    <property type="entry name" value="PBECR4"/>
    <property type="match status" value="1"/>
</dbReference>
<name>A0A4R6CSC0_9LACO</name>
<dbReference type="InterPro" id="IPR041420">
    <property type="entry name" value="PBECR4"/>
</dbReference>